<dbReference type="PROSITE" id="PS50850">
    <property type="entry name" value="MFS"/>
    <property type="match status" value="1"/>
</dbReference>
<dbReference type="InterPro" id="IPR020846">
    <property type="entry name" value="MFS_dom"/>
</dbReference>
<dbReference type="PANTHER" id="PTHR23528:SF1">
    <property type="entry name" value="MAJOR FACILITATOR SUPERFAMILY (MFS) PROFILE DOMAIN-CONTAINING PROTEIN"/>
    <property type="match status" value="1"/>
</dbReference>
<feature type="transmembrane region" description="Helical" evidence="5">
    <location>
        <begin position="59"/>
        <end position="77"/>
    </location>
</feature>
<dbReference type="STRING" id="453304.ATC03_11055"/>
<accession>A0A191WG83</accession>
<keyword evidence="4 5" id="KW-0472">Membrane</keyword>
<feature type="transmembrane region" description="Helical" evidence="5">
    <location>
        <begin position="333"/>
        <end position="353"/>
    </location>
</feature>
<evidence type="ECO:0000256" key="4">
    <source>
        <dbReference type="ARBA" id="ARBA00023136"/>
    </source>
</evidence>
<dbReference type="InterPro" id="IPR011701">
    <property type="entry name" value="MFS"/>
</dbReference>
<dbReference type="EMBL" id="CP013979">
    <property type="protein sequence ID" value="ANJ27183.1"/>
    <property type="molecule type" value="Genomic_DNA"/>
</dbReference>
<evidence type="ECO:0000256" key="1">
    <source>
        <dbReference type="ARBA" id="ARBA00004651"/>
    </source>
</evidence>
<evidence type="ECO:0000256" key="2">
    <source>
        <dbReference type="ARBA" id="ARBA00022692"/>
    </source>
</evidence>
<dbReference type="PROSITE" id="PS00216">
    <property type="entry name" value="SUGAR_TRANSPORT_1"/>
    <property type="match status" value="1"/>
</dbReference>
<dbReference type="Proteomes" id="UP000078437">
    <property type="component" value="Chromosome"/>
</dbReference>
<feature type="transmembrane region" description="Helical" evidence="5">
    <location>
        <begin position="272"/>
        <end position="293"/>
    </location>
</feature>
<dbReference type="KEGG" id="agy:ATC03_11055"/>
<evidence type="ECO:0000313" key="7">
    <source>
        <dbReference type="EMBL" id="ANJ27183.1"/>
    </source>
</evidence>
<feature type="transmembrane region" description="Helical" evidence="5">
    <location>
        <begin position="98"/>
        <end position="117"/>
    </location>
</feature>
<comment type="subcellular location">
    <subcellularLocation>
        <location evidence="1">Cell membrane</location>
        <topology evidence="1">Multi-pass membrane protein</topology>
    </subcellularLocation>
</comment>
<evidence type="ECO:0000259" key="6">
    <source>
        <dbReference type="PROSITE" id="PS50850"/>
    </source>
</evidence>
<organism evidence="7 8">
    <name type="scientific">Agromyces aureus</name>
    <dbReference type="NCBI Taxonomy" id="453304"/>
    <lineage>
        <taxon>Bacteria</taxon>
        <taxon>Bacillati</taxon>
        <taxon>Actinomycetota</taxon>
        <taxon>Actinomycetes</taxon>
        <taxon>Micrococcales</taxon>
        <taxon>Microbacteriaceae</taxon>
        <taxon>Agromyces</taxon>
    </lineage>
</organism>
<feature type="transmembrane region" description="Helical" evidence="5">
    <location>
        <begin position="374"/>
        <end position="398"/>
    </location>
</feature>
<dbReference type="RefSeq" id="WP_067876868.1">
    <property type="nucleotide sequence ID" value="NZ_CP013979.1"/>
</dbReference>
<keyword evidence="8" id="KW-1185">Reference proteome</keyword>
<protein>
    <recommendedName>
        <fullName evidence="6">Major facilitator superfamily (MFS) profile domain-containing protein</fullName>
    </recommendedName>
</protein>
<feature type="transmembrane region" description="Helical" evidence="5">
    <location>
        <begin position="305"/>
        <end position="327"/>
    </location>
</feature>
<feature type="transmembrane region" description="Helical" evidence="5">
    <location>
        <begin position="404"/>
        <end position="425"/>
    </location>
</feature>
<feature type="transmembrane region" description="Helical" evidence="5">
    <location>
        <begin position="182"/>
        <end position="203"/>
    </location>
</feature>
<feature type="transmembrane region" description="Helical" evidence="5">
    <location>
        <begin position="239"/>
        <end position="260"/>
    </location>
</feature>
<evidence type="ECO:0000256" key="3">
    <source>
        <dbReference type="ARBA" id="ARBA00022989"/>
    </source>
</evidence>
<sequence length="431" mass="45561">MSQTTAAPAPFAVDRPGKEPRGYTPTFALAAFGLYFAILTPILGGLSVKLQGLVSLDQVPVQLGIVTAVGSLFALVSQPIAGRLSDATMSRFGMRRPWIITGVVGTFLSFLVVGIAPNMWVLLIGWCGAQLFSNFAQAAESATLADQVPEHRRGFVSGLVGAATPVAILAGAISLNAFPNDFLRAVIPATVGLVLGLVFAFVLKDKVRTERREERMSVLNLLKTFWFNPKKHPDLGWAWLTKAMIMFGYGSVAAYLTLFLATSYGMSITEQLSFNLTATMVSTVFLIVVSIIGGKLSDKMGRRRVFVALGGILLAVGIILLGFSHAFGDSAGLVAILVAEAFIGIGGGLFFAVDQALCIDVLPDPENTAKDLGVLNIANTLPAMVVPLIAGILIIPIGQSLFGAGYLLWFVFAGLVAGVGGALVFRIRGVR</sequence>
<feature type="domain" description="Major facilitator superfamily (MFS) profile" evidence="6">
    <location>
        <begin position="25"/>
        <end position="431"/>
    </location>
</feature>
<dbReference type="GO" id="GO:0022857">
    <property type="term" value="F:transmembrane transporter activity"/>
    <property type="evidence" value="ECO:0007669"/>
    <property type="project" value="InterPro"/>
</dbReference>
<dbReference type="OrthoDB" id="7584869at2"/>
<dbReference type="Gene3D" id="1.20.1250.20">
    <property type="entry name" value="MFS general substrate transporter like domains"/>
    <property type="match status" value="2"/>
</dbReference>
<dbReference type="AlphaFoldDB" id="A0A191WG83"/>
<proteinExistence type="predicted"/>
<reference evidence="7 8" key="1">
    <citation type="journal article" date="2016" name="Int. J. Syst. Evol. Microbiol.">
        <title>Agromyces aureus sp. nov., isolated from the rhizosphere of Salix caprea L. grown in a heavy-metal-contaminated soil.</title>
        <authorList>
            <person name="Corretto E."/>
            <person name="Antonielli L."/>
            <person name="Sessitsch A."/>
            <person name="Compant S."/>
            <person name="Gorfer M."/>
            <person name="Kuffner M."/>
            <person name="Brader G."/>
        </authorList>
    </citation>
    <scope>NUCLEOTIDE SEQUENCE [LARGE SCALE GENOMIC DNA]</scope>
    <source>
        <strain evidence="7 8">AR33</strain>
    </source>
</reference>
<dbReference type="Pfam" id="PF07690">
    <property type="entry name" value="MFS_1"/>
    <property type="match status" value="1"/>
</dbReference>
<gene>
    <name evidence="7" type="ORF">ATC03_11055</name>
</gene>
<keyword evidence="3 5" id="KW-1133">Transmembrane helix</keyword>
<dbReference type="InterPro" id="IPR005829">
    <property type="entry name" value="Sugar_transporter_CS"/>
</dbReference>
<reference evidence="8" key="2">
    <citation type="submission" date="2016-01" db="EMBL/GenBank/DDBJ databases">
        <title>Complete genome sequence of Agromyces aureus AR33T and comparison with related organisms.</title>
        <authorList>
            <person name="Corretto E."/>
            <person name="Antonielli L."/>
            <person name="Sessitsch A."/>
            <person name="Brader G."/>
        </authorList>
    </citation>
    <scope>NUCLEOTIDE SEQUENCE [LARGE SCALE GENOMIC DNA]</scope>
    <source>
        <strain evidence="8">AR33</strain>
    </source>
</reference>
<dbReference type="SUPFAM" id="SSF103473">
    <property type="entry name" value="MFS general substrate transporter"/>
    <property type="match status" value="1"/>
</dbReference>
<feature type="transmembrane region" description="Helical" evidence="5">
    <location>
        <begin position="27"/>
        <end position="47"/>
    </location>
</feature>
<dbReference type="GO" id="GO:0005886">
    <property type="term" value="C:plasma membrane"/>
    <property type="evidence" value="ECO:0007669"/>
    <property type="project" value="UniProtKB-SubCell"/>
</dbReference>
<evidence type="ECO:0000256" key="5">
    <source>
        <dbReference type="SAM" id="Phobius"/>
    </source>
</evidence>
<name>A0A191WG83_9MICO</name>
<feature type="transmembrane region" description="Helical" evidence="5">
    <location>
        <begin position="154"/>
        <end position="176"/>
    </location>
</feature>
<evidence type="ECO:0000313" key="8">
    <source>
        <dbReference type="Proteomes" id="UP000078437"/>
    </source>
</evidence>
<keyword evidence="2 5" id="KW-0812">Transmembrane</keyword>
<dbReference type="PANTHER" id="PTHR23528">
    <property type="match status" value="1"/>
</dbReference>
<dbReference type="InterPro" id="IPR036259">
    <property type="entry name" value="MFS_trans_sf"/>
</dbReference>